<dbReference type="GO" id="GO:0016979">
    <property type="term" value="F:lipoate-protein ligase activity"/>
    <property type="evidence" value="ECO:0007669"/>
    <property type="project" value="UniProtKB-EC"/>
</dbReference>
<dbReference type="Pfam" id="PF10437">
    <property type="entry name" value="Lip_prot_lig_C"/>
    <property type="match status" value="1"/>
</dbReference>
<reference evidence="9" key="1">
    <citation type="journal article" date="2020" name="mSystems">
        <title>Genome- and Community-Level Interaction Insights into Carbon Utilization and Element Cycling Functions of Hydrothermarchaeota in Hydrothermal Sediment.</title>
        <authorList>
            <person name="Zhou Z."/>
            <person name="Liu Y."/>
            <person name="Xu W."/>
            <person name="Pan J."/>
            <person name="Luo Z.H."/>
            <person name="Li M."/>
        </authorList>
    </citation>
    <scope>NUCLEOTIDE SEQUENCE [LARGE SCALE GENOMIC DNA]</scope>
    <source>
        <strain evidence="9">SpSt-885</strain>
    </source>
</reference>
<dbReference type="InterPro" id="IPR019491">
    <property type="entry name" value="Lipoate_protein_ligase_C"/>
</dbReference>
<dbReference type="AlphaFoldDB" id="A0A7J3SKS4"/>
<comment type="catalytic activity">
    <reaction evidence="7">
        <text>L-lysyl-[lipoyl-carrier protein] + (R)-lipoate + ATP = N(6)-[(R)-lipoyl]-L-lysyl-[lipoyl-carrier protein] + AMP + diphosphate + H(+)</text>
        <dbReference type="Rhea" id="RHEA:49288"/>
        <dbReference type="Rhea" id="RHEA-COMP:10500"/>
        <dbReference type="Rhea" id="RHEA-COMP:10502"/>
        <dbReference type="ChEBI" id="CHEBI:15378"/>
        <dbReference type="ChEBI" id="CHEBI:29969"/>
        <dbReference type="ChEBI" id="CHEBI:30616"/>
        <dbReference type="ChEBI" id="CHEBI:33019"/>
        <dbReference type="ChEBI" id="CHEBI:83088"/>
        <dbReference type="ChEBI" id="CHEBI:83099"/>
        <dbReference type="ChEBI" id="CHEBI:456215"/>
        <dbReference type="EC" id="6.3.1.20"/>
    </reaction>
</comment>
<keyword evidence="5" id="KW-0547">Nucleotide-binding</keyword>
<gene>
    <name evidence="9" type="ORF">ENW83_03370</name>
</gene>
<dbReference type="EC" id="6.3.1.20" evidence="3"/>
<evidence type="ECO:0000313" key="9">
    <source>
        <dbReference type="EMBL" id="HGZ60230.1"/>
    </source>
</evidence>
<proteinExistence type="predicted"/>
<evidence type="ECO:0000259" key="8">
    <source>
        <dbReference type="Pfam" id="PF10437"/>
    </source>
</evidence>
<comment type="caution">
    <text evidence="9">The sequence shown here is derived from an EMBL/GenBank/DDBJ whole genome shotgun (WGS) entry which is preliminary data.</text>
</comment>
<evidence type="ECO:0000256" key="5">
    <source>
        <dbReference type="ARBA" id="ARBA00022741"/>
    </source>
</evidence>
<comment type="pathway">
    <text evidence="1">Protein modification; protein lipoylation via exogenous pathway; protein N(6)-(lipoyl)lysine from lipoate: step 2/2.</text>
</comment>
<evidence type="ECO:0000256" key="6">
    <source>
        <dbReference type="ARBA" id="ARBA00022840"/>
    </source>
</evidence>
<dbReference type="EMBL" id="DTLS01000091">
    <property type="protein sequence ID" value="HGZ60230.1"/>
    <property type="molecule type" value="Genomic_DNA"/>
</dbReference>
<dbReference type="Gene3D" id="3.30.390.50">
    <property type="entry name" value="CO dehydrogenase flavoprotein, C-terminal domain"/>
    <property type="match status" value="1"/>
</dbReference>
<evidence type="ECO:0000256" key="1">
    <source>
        <dbReference type="ARBA" id="ARBA00005085"/>
    </source>
</evidence>
<dbReference type="SUPFAM" id="SSF82649">
    <property type="entry name" value="SufE/NifU"/>
    <property type="match status" value="1"/>
</dbReference>
<dbReference type="GO" id="GO:0009249">
    <property type="term" value="P:protein lipoylation"/>
    <property type="evidence" value="ECO:0007669"/>
    <property type="project" value="UniProtKB-ARBA"/>
</dbReference>
<comment type="pathway">
    <text evidence="2">Protein modification; protein lipoylation via exogenous pathway; protein N(6)-(lipoyl)lysine from lipoate: step 1/2.</text>
</comment>
<protein>
    <recommendedName>
        <fullName evidence="3">lipoate--protein ligase</fullName>
        <ecNumber evidence="3">6.3.1.20</ecNumber>
    </recommendedName>
</protein>
<dbReference type="UniPathway" id="UPA00537">
    <property type="reaction ID" value="UER00594"/>
</dbReference>
<accession>A0A7J3SKS4</accession>
<evidence type="ECO:0000256" key="3">
    <source>
        <dbReference type="ARBA" id="ARBA00012367"/>
    </source>
</evidence>
<evidence type="ECO:0000256" key="4">
    <source>
        <dbReference type="ARBA" id="ARBA00022598"/>
    </source>
</evidence>
<evidence type="ECO:0000256" key="7">
    <source>
        <dbReference type="ARBA" id="ARBA00048037"/>
    </source>
</evidence>
<organism evidence="9">
    <name type="scientific">Fervidicoccus fontis</name>
    <dbReference type="NCBI Taxonomy" id="683846"/>
    <lineage>
        <taxon>Archaea</taxon>
        <taxon>Thermoproteota</taxon>
        <taxon>Thermoprotei</taxon>
        <taxon>Fervidicoccales</taxon>
        <taxon>Fervidicoccaceae</taxon>
        <taxon>Fervidicoccus</taxon>
    </lineage>
</organism>
<keyword evidence="6" id="KW-0067">ATP-binding</keyword>
<feature type="domain" description="Lipoate protein ligase C-terminal" evidence="8">
    <location>
        <begin position="16"/>
        <end position="71"/>
    </location>
</feature>
<sequence length="100" mass="11300">MDFYRHAVQRSSEGKTVRVCVVVSNGKIVNVIFTGDFFAEPPELIHKLGESLKGLSLQDLEEAGRRIENFFKNEEIWLMGASPEDFKIALTKVVQQSSKN</sequence>
<name>A0A7J3SKS4_9CREN</name>
<evidence type="ECO:0000256" key="2">
    <source>
        <dbReference type="ARBA" id="ARBA00005124"/>
    </source>
</evidence>
<keyword evidence="4 9" id="KW-0436">Ligase</keyword>
<dbReference type="GO" id="GO:0005524">
    <property type="term" value="F:ATP binding"/>
    <property type="evidence" value="ECO:0007669"/>
    <property type="project" value="UniProtKB-KW"/>
</dbReference>